<accession>A0AAI8GVB0</accession>
<dbReference type="KEGG" id="sscu:CEP64_13815"/>
<evidence type="ECO:0000256" key="1">
    <source>
        <dbReference type="SAM" id="Phobius"/>
    </source>
</evidence>
<dbReference type="Proteomes" id="UP000197058">
    <property type="component" value="Plasmid unnamed1"/>
</dbReference>
<keyword evidence="1" id="KW-0812">Transmembrane</keyword>
<evidence type="ECO:0000313" key="2">
    <source>
        <dbReference type="EMBL" id="ASE35691.1"/>
    </source>
</evidence>
<gene>
    <name evidence="2" type="ORF">CEP64_13815</name>
</gene>
<dbReference type="RefSeq" id="WP_088592783.1">
    <property type="nucleotide sequence ID" value="NZ_CP022047.2"/>
</dbReference>
<protein>
    <submittedName>
        <fullName evidence="2">Uncharacterized protein</fullName>
    </submittedName>
</protein>
<reference evidence="3" key="1">
    <citation type="submission" date="2017-06" db="EMBL/GenBank/DDBJ databases">
        <title>FDA dAtabase for Regulatory Grade micrObial Sequences (FDA-ARGOS): Supporting development and validation of Infectious Disease Dx tests.</title>
        <authorList>
            <person name="Campos J."/>
            <person name="Goldberg B."/>
            <person name="Tallon L."/>
            <person name="Sadzewicz L."/>
            <person name="Sengamalay N."/>
            <person name="Ott S."/>
            <person name="Godinez A."/>
            <person name="Nagaraj S."/>
            <person name="Vavikolanu K."/>
            <person name="Vyas G."/>
            <person name="Nadendla S."/>
            <person name="Aluvathingal J."/>
            <person name="Geyer C."/>
            <person name="Nandy P."/>
            <person name="Hobson J."/>
            <person name="Sichtig H."/>
        </authorList>
    </citation>
    <scope>NUCLEOTIDE SEQUENCE [LARGE SCALE GENOMIC DNA]</scope>
    <source>
        <strain evidence="3">FDAARGOS_285</strain>
        <plasmid evidence="3">unnamed1</plasmid>
    </source>
</reference>
<feature type="transmembrane region" description="Helical" evidence="1">
    <location>
        <begin position="59"/>
        <end position="78"/>
    </location>
</feature>
<feature type="transmembrane region" description="Helical" evidence="1">
    <location>
        <begin position="34"/>
        <end position="53"/>
    </location>
</feature>
<name>A0AAI8GVB0_MAMSC</name>
<organism evidence="2 3">
    <name type="scientific">Mammaliicoccus sciuri</name>
    <name type="common">Staphylococcus sciuri</name>
    <dbReference type="NCBI Taxonomy" id="1296"/>
    <lineage>
        <taxon>Bacteria</taxon>
        <taxon>Bacillati</taxon>
        <taxon>Bacillota</taxon>
        <taxon>Bacilli</taxon>
        <taxon>Bacillales</taxon>
        <taxon>Staphylococcaceae</taxon>
        <taxon>Mammaliicoccus</taxon>
    </lineage>
</organism>
<proteinExistence type="predicted"/>
<keyword evidence="1" id="KW-1133">Transmembrane helix</keyword>
<geneLocation type="plasmid" evidence="2 3">
    <name>unnamed1</name>
</geneLocation>
<sequence>MNNNIDAKLNELMDIVPETLKKTVVNYQMCRRNLIFSNYVVLITIFLKLLLGAESSTEWVIQIVSIVVGLLIIFMMVCKKLYQYRLKEYLKSMNVKHFEIFDVMISLIAILLLVDTIVSII</sequence>
<keyword evidence="1" id="KW-0472">Membrane</keyword>
<dbReference type="EMBL" id="CP022047">
    <property type="protein sequence ID" value="ASE35691.1"/>
    <property type="molecule type" value="Genomic_DNA"/>
</dbReference>
<dbReference type="AlphaFoldDB" id="A0AAI8GVB0"/>
<evidence type="ECO:0000313" key="3">
    <source>
        <dbReference type="Proteomes" id="UP000197058"/>
    </source>
</evidence>
<keyword evidence="2" id="KW-0614">Plasmid</keyword>
<feature type="transmembrane region" description="Helical" evidence="1">
    <location>
        <begin position="99"/>
        <end position="120"/>
    </location>
</feature>